<dbReference type="SUPFAM" id="SSF53448">
    <property type="entry name" value="Nucleotide-diphospho-sugar transferases"/>
    <property type="match status" value="1"/>
</dbReference>
<evidence type="ECO:0000259" key="1">
    <source>
        <dbReference type="Pfam" id="PF00535"/>
    </source>
</evidence>
<organism evidence="2 3">
    <name type="scientific">Actinoplanes utahensis</name>
    <dbReference type="NCBI Taxonomy" id="1869"/>
    <lineage>
        <taxon>Bacteria</taxon>
        <taxon>Bacillati</taxon>
        <taxon>Actinomycetota</taxon>
        <taxon>Actinomycetes</taxon>
        <taxon>Micromonosporales</taxon>
        <taxon>Micromonosporaceae</taxon>
        <taxon>Actinoplanes</taxon>
    </lineage>
</organism>
<name>A0A0A6X9T3_ACTUT</name>
<gene>
    <name evidence="2" type="ORF">MB27_15055</name>
</gene>
<proteinExistence type="predicted"/>
<reference evidence="2 3" key="1">
    <citation type="submission" date="2014-10" db="EMBL/GenBank/DDBJ databases">
        <title>Draft genome sequence of Actinoplanes utahensis NRRL 12052.</title>
        <authorList>
            <person name="Velasco-Bucheli B."/>
            <person name="del Cerro C."/>
            <person name="Hormigo D."/>
            <person name="Garcia J.L."/>
            <person name="Acebal C."/>
            <person name="Arroyo M."/>
            <person name="de la Mata I."/>
        </authorList>
    </citation>
    <scope>NUCLEOTIDE SEQUENCE [LARGE SCALE GENOMIC DNA]</scope>
    <source>
        <strain evidence="2 3">NRRL 12052</strain>
    </source>
</reference>
<evidence type="ECO:0000313" key="3">
    <source>
        <dbReference type="Proteomes" id="UP000054537"/>
    </source>
</evidence>
<dbReference type="InterPro" id="IPR029044">
    <property type="entry name" value="Nucleotide-diphossugar_trans"/>
</dbReference>
<dbReference type="InterPro" id="IPR001173">
    <property type="entry name" value="Glyco_trans_2-like"/>
</dbReference>
<dbReference type="AlphaFoldDB" id="A0A0A6X9T3"/>
<dbReference type="CDD" id="cd00761">
    <property type="entry name" value="Glyco_tranf_GTA_type"/>
    <property type="match status" value="1"/>
</dbReference>
<dbReference type="PANTHER" id="PTHR22916:SF3">
    <property type="entry name" value="UDP-GLCNAC:BETAGAL BETA-1,3-N-ACETYLGLUCOSAMINYLTRANSFERASE-LIKE PROTEIN 1"/>
    <property type="match status" value="1"/>
</dbReference>
<dbReference type="Proteomes" id="UP000054537">
    <property type="component" value="Unassembled WGS sequence"/>
</dbReference>
<dbReference type="STRING" id="1869.MB27_15055"/>
<dbReference type="EMBL" id="JRTT01000015">
    <property type="protein sequence ID" value="KHD76842.1"/>
    <property type="molecule type" value="Genomic_DNA"/>
</dbReference>
<dbReference type="eggNOG" id="COG0463">
    <property type="taxonomic scope" value="Bacteria"/>
</dbReference>
<protein>
    <recommendedName>
        <fullName evidence="1">Glycosyltransferase 2-like domain-containing protein</fullName>
    </recommendedName>
</protein>
<accession>A0A0A6X9T3</accession>
<keyword evidence="3" id="KW-1185">Reference proteome</keyword>
<comment type="caution">
    <text evidence="2">The sequence shown here is derived from an EMBL/GenBank/DDBJ whole genome shotgun (WGS) entry which is preliminary data.</text>
</comment>
<dbReference type="PANTHER" id="PTHR22916">
    <property type="entry name" value="GLYCOSYLTRANSFERASE"/>
    <property type="match status" value="1"/>
</dbReference>
<dbReference type="GO" id="GO:0016758">
    <property type="term" value="F:hexosyltransferase activity"/>
    <property type="evidence" value="ECO:0007669"/>
    <property type="project" value="UniProtKB-ARBA"/>
</dbReference>
<dbReference type="Pfam" id="PF00535">
    <property type="entry name" value="Glycos_transf_2"/>
    <property type="match status" value="1"/>
</dbReference>
<dbReference type="RefSeq" id="WP_043525105.1">
    <property type="nucleotide sequence ID" value="NZ_BAABKU010000019.1"/>
</dbReference>
<feature type="domain" description="Glycosyltransferase 2-like" evidence="1">
    <location>
        <begin position="6"/>
        <end position="167"/>
    </location>
</feature>
<sequence>MHPKLSVVVPMYNVESYLPLLLASIAEQDLTDIQVILVDDGSTDATGRIAAAQAARDRRFRVITQDNNGLSAARNAGIQRATGEFLAFADADDVVPAHAYRVLVGSLEESGSDIASGDVRRLTSKGVSRYPGYAETFAVARRRTHITRDEALIADRMVWNKVFRRSFWDAHGFAFRLPQYEDGPVTIRAHITASAVDVVPRVVYLWRIREGGEPSITQRQYEAANIGRRMRMMVDINEIIRDLAPGLSAAYARDMLLGDIGVAMTATTRNSADSLAGTVALVKEFVSTIDSGVLGELTPEYRRRVYLLADGQVEELREELLGDHRPQ</sequence>
<evidence type="ECO:0000313" key="2">
    <source>
        <dbReference type="EMBL" id="KHD76842.1"/>
    </source>
</evidence>
<dbReference type="OrthoDB" id="2676521at2"/>
<dbReference type="Gene3D" id="3.90.550.10">
    <property type="entry name" value="Spore Coat Polysaccharide Biosynthesis Protein SpsA, Chain A"/>
    <property type="match status" value="1"/>
</dbReference>